<dbReference type="AlphaFoldDB" id="A0A7G7G781"/>
<dbReference type="InterPro" id="IPR050281">
    <property type="entry name" value="Flavin_monoamine_oxidase"/>
</dbReference>
<proteinExistence type="inferred from homology"/>
<dbReference type="InterPro" id="IPR001613">
    <property type="entry name" value="Flavin_amine_oxidase"/>
</dbReference>
<evidence type="ECO:0000256" key="1">
    <source>
        <dbReference type="ARBA" id="ARBA00001974"/>
    </source>
</evidence>
<comment type="pathway">
    <text evidence="2">Plant hormone metabolism; auxin biosynthesis.</text>
</comment>
<keyword evidence="6" id="KW-0560">Oxidoreductase</keyword>
<dbReference type="SUPFAM" id="SSF54373">
    <property type="entry name" value="FAD-linked reductases, C-terminal domain"/>
    <property type="match status" value="1"/>
</dbReference>
<evidence type="ECO:0000256" key="5">
    <source>
        <dbReference type="ARBA" id="ARBA00017871"/>
    </source>
</evidence>
<dbReference type="EC" id="1.13.12.3" evidence="4"/>
<dbReference type="KEGG" id="aswu:HUW51_09815"/>
<accession>A0A7G7G781</accession>
<dbReference type="Proteomes" id="UP000515237">
    <property type="component" value="Chromosome"/>
</dbReference>
<comment type="catalytic activity">
    <reaction evidence="8">
        <text>L-tryptophan + O2 = indole-3-acetamide + CO2 + H2O</text>
        <dbReference type="Rhea" id="RHEA:16165"/>
        <dbReference type="ChEBI" id="CHEBI:15377"/>
        <dbReference type="ChEBI" id="CHEBI:15379"/>
        <dbReference type="ChEBI" id="CHEBI:16031"/>
        <dbReference type="ChEBI" id="CHEBI:16526"/>
        <dbReference type="ChEBI" id="CHEBI:57912"/>
        <dbReference type="EC" id="1.13.12.3"/>
    </reaction>
</comment>
<evidence type="ECO:0000256" key="6">
    <source>
        <dbReference type="ARBA" id="ARBA00023002"/>
    </source>
</evidence>
<sequence length="437" mass="47678">MTDVLIIGAGAAGLMAARELTQQGLKVTILEARHRLGGRIFTQQENNFSVPVEAGAEFVHGDLPLTQVLFQEAQVSLHLLAGKNYQILDGILKESEEFIEHFDELLARLNELEEDMPFAEFLKKYLSGDEFAELRQGVTRFAEGYDAADINRTSSLALRDEWQTDGAANSYHPTGGYHQIIDLLAHQVQANGGTIVTTTPVKEINWQPKQVQVTCTTGKTYQAPKVLITVPLGVLQAEPTAEGSIQFTPALPQRQQALATLGFGPVIKIVLEFKSAFWEENETNAAVTQKMPELAFLFTDASAIAAWWTQLPNPAPVLTGWIAGSEAEIRRNATPTELLSEALTTLALLFDTSVAYLREQLVAQQVFNWAADPFARGAYAYATVGGTTARQILNIPEANTLYFAGEALYEGTAIGTVEAALASGKKAAEQIIQTFIH</sequence>
<dbReference type="PANTHER" id="PTHR10742:SF410">
    <property type="entry name" value="LYSINE-SPECIFIC HISTONE DEMETHYLASE 2"/>
    <property type="match status" value="1"/>
</dbReference>
<protein>
    <recommendedName>
        <fullName evidence="5">Tryptophan 2-monooxygenase</fullName>
        <ecNumber evidence="4">1.13.12.3</ecNumber>
    </recommendedName>
</protein>
<gene>
    <name evidence="11" type="ORF">HUW51_09815</name>
</gene>
<evidence type="ECO:0000313" key="11">
    <source>
        <dbReference type="EMBL" id="QNF33015.1"/>
    </source>
</evidence>
<evidence type="ECO:0000256" key="9">
    <source>
        <dbReference type="PIRSR" id="PIRSR601613-1"/>
    </source>
</evidence>
<dbReference type="RefSeq" id="WP_185273816.1">
    <property type="nucleotide sequence ID" value="NZ_CP055156.1"/>
</dbReference>
<keyword evidence="7" id="KW-0073">Auxin biosynthesis</keyword>
<evidence type="ECO:0000256" key="8">
    <source>
        <dbReference type="ARBA" id="ARBA00047321"/>
    </source>
</evidence>
<dbReference type="InterPro" id="IPR002937">
    <property type="entry name" value="Amino_oxidase"/>
</dbReference>
<evidence type="ECO:0000259" key="10">
    <source>
        <dbReference type="Pfam" id="PF01593"/>
    </source>
</evidence>
<dbReference type="PANTHER" id="PTHR10742">
    <property type="entry name" value="FLAVIN MONOAMINE OXIDASE"/>
    <property type="match status" value="1"/>
</dbReference>
<dbReference type="GO" id="GO:0050361">
    <property type="term" value="F:tryptophan 2-monooxygenase activity"/>
    <property type="evidence" value="ECO:0007669"/>
    <property type="project" value="UniProtKB-EC"/>
</dbReference>
<organism evidence="11 12">
    <name type="scientific">Adhaeribacter swui</name>
    <dbReference type="NCBI Taxonomy" id="2086471"/>
    <lineage>
        <taxon>Bacteria</taxon>
        <taxon>Pseudomonadati</taxon>
        <taxon>Bacteroidota</taxon>
        <taxon>Cytophagia</taxon>
        <taxon>Cytophagales</taxon>
        <taxon>Hymenobacteraceae</taxon>
        <taxon>Adhaeribacter</taxon>
    </lineage>
</organism>
<dbReference type="PRINTS" id="PR00757">
    <property type="entry name" value="AMINEOXDASEF"/>
</dbReference>
<dbReference type="InterPro" id="IPR036188">
    <property type="entry name" value="FAD/NAD-bd_sf"/>
</dbReference>
<keyword evidence="12" id="KW-1185">Reference proteome</keyword>
<dbReference type="Gene3D" id="3.50.50.60">
    <property type="entry name" value="FAD/NAD(P)-binding domain"/>
    <property type="match status" value="1"/>
</dbReference>
<dbReference type="SUPFAM" id="SSF51905">
    <property type="entry name" value="FAD/NAD(P)-binding domain"/>
    <property type="match status" value="1"/>
</dbReference>
<feature type="binding site" evidence="9">
    <location>
        <begin position="31"/>
        <end position="32"/>
    </location>
    <ligand>
        <name>FAD</name>
        <dbReference type="ChEBI" id="CHEBI:57692"/>
    </ligand>
</feature>
<name>A0A7G7G781_9BACT</name>
<evidence type="ECO:0000256" key="2">
    <source>
        <dbReference type="ARBA" id="ARBA00004814"/>
    </source>
</evidence>
<comment type="cofactor">
    <cofactor evidence="1">
        <name>FAD</name>
        <dbReference type="ChEBI" id="CHEBI:57692"/>
    </cofactor>
</comment>
<evidence type="ECO:0000313" key="12">
    <source>
        <dbReference type="Proteomes" id="UP000515237"/>
    </source>
</evidence>
<evidence type="ECO:0000256" key="4">
    <source>
        <dbReference type="ARBA" id="ARBA00012535"/>
    </source>
</evidence>
<feature type="binding site" evidence="9">
    <location>
        <position position="201"/>
    </location>
    <ligand>
        <name>FAD</name>
        <dbReference type="ChEBI" id="CHEBI:57692"/>
    </ligand>
</feature>
<evidence type="ECO:0000256" key="3">
    <source>
        <dbReference type="ARBA" id="ARBA00005833"/>
    </source>
</evidence>
<dbReference type="Pfam" id="PF01593">
    <property type="entry name" value="Amino_oxidase"/>
    <property type="match status" value="1"/>
</dbReference>
<evidence type="ECO:0000256" key="7">
    <source>
        <dbReference type="ARBA" id="ARBA00023070"/>
    </source>
</evidence>
<dbReference type="GO" id="GO:0009851">
    <property type="term" value="P:auxin biosynthetic process"/>
    <property type="evidence" value="ECO:0007669"/>
    <property type="project" value="UniProtKB-KW"/>
</dbReference>
<feature type="domain" description="Amine oxidase" evidence="10">
    <location>
        <begin position="12"/>
        <end position="432"/>
    </location>
</feature>
<reference evidence="11 12" key="1">
    <citation type="journal article" date="2018" name="Int. J. Syst. Evol. Microbiol.">
        <title>Adhaeribacter swui sp. nov., isolated from wet mud.</title>
        <authorList>
            <person name="Kim D.U."/>
            <person name="Kim K.W."/>
            <person name="Kang M.S."/>
            <person name="Kim J.Y."/>
            <person name="Jang J.H."/>
            <person name="Kim M.K."/>
        </authorList>
    </citation>
    <scope>NUCLEOTIDE SEQUENCE [LARGE SCALE GENOMIC DNA]</scope>
    <source>
        <strain evidence="11 12">KCTC 52873</strain>
    </source>
</reference>
<dbReference type="EMBL" id="CP055156">
    <property type="protein sequence ID" value="QNF33015.1"/>
    <property type="molecule type" value="Genomic_DNA"/>
</dbReference>
<comment type="similarity">
    <text evidence="3">Belongs to the tryptophan 2-monooxygenase family.</text>
</comment>